<dbReference type="GeneID" id="10511803"/>
<dbReference type="RefSeq" id="YP_004421834.1">
    <property type="nucleotide sequence ID" value="NC_015466.1"/>
</dbReference>
<sequence length="70" mass="7910">MSTRIWTANDLDNRMTDEATRNIDVDCPEDFYKGAFLMGVYTDGRFEILPADSDDILTLNIADCKVFPAT</sequence>
<dbReference type="KEGG" id="vg:10511803"/>
<evidence type="ECO:0000313" key="2">
    <source>
        <dbReference type="Proteomes" id="UP000008742"/>
    </source>
</evidence>
<proteinExistence type="predicted"/>
<reference evidence="1 2" key="2">
    <citation type="journal article" date="2011" name="Virol. J.">
        <title>Complete genome sequence of a marine roseophage provides evidence into the evolution of gene transfer agents in alphaproteobacteria.</title>
        <authorList>
            <person name="Huang S."/>
            <person name="Zhang Y."/>
            <person name="Chen F."/>
            <person name="Jiao N."/>
        </authorList>
    </citation>
    <scope>NUCLEOTIDE SEQUENCE [LARGE SCALE GENOMIC DNA]</scope>
</reference>
<reference evidence="1 2" key="1">
    <citation type="journal article" date="2009" name="Appl. Environ. Microbiol.">
        <title>Roseophage RDJL Phi1, infecting the aerobic anoxygenic phototrophic bacterium Roseobacter denitrificans OCh114.</title>
        <authorList>
            <person name="Zhang Y."/>
            <person name="Jiao N."/>
        </authorList>
    </citation>
    <scope>NUCLEOTIDE SEQUENCE [LARGE SCALE GENOMIC DNA]</scope>
</reference>
<organism evidence="1 2">
    <name type="scientific">Roseobacter phage RDJL Phi 1</name>
    <dbReference type="NCBI Taxonomy" id="562742"/>
    <lineage>
        <taxon>Viruses</taxon>
        <taxon>Duplodnaviria</taxon>
        <taxon>Heunggongvirae</taxon>
        <taxon>Uroviricota</taxon>
        <taxon>Caudoviricetes</taxon>
        <taxon>Xiamenvirus</taxon>
        <taxon>Xiamenvirus RDJL1</taxon>
    </lineage>
</organism>
<gene>
    <name evidence="1" type="ORF">RDJLphi1_gp66</name>
</gene>
<accession>F4YXS7</accession>
<dbReference type="Proteomes" id="UP000008742">
    <property type="component" value="Segment"/>
</dbReference>
<protein>
    <submittedName>
        <fullName evidence="1">Uncharacterized protein</fullName>
    </submittedName>
</protein>
<keyword evidence="2" id="KW-1185">Reference proteome</keyword>
<evidence type="ECO:0000313" key="1">
    <source>
        <dbReference type="EMBL" id="ADK73467.1"/>
    </source>
</evidence>
<dbReference type="EMBL" id="HM151342">
    <property type="protein sequence ID" value="ADK73467.1"/>
    <property type="molecule type" value="Genomic_DNA"/>
</dbReference>
<name>F4YXS7_9CAUD</name>